<name>A0A0B1NZC4_UNCNE</name>
<dbReference type="EMBL" id="JNVN01005503">
    <property type="protein sequence ID" value="KHJ30041.1"/>
    <property type="molecule type" value="Genomic_DNA"/>
</dbReference>
<proteinExistence type="predicted"/>
<feature type="compositionally biased region" description="Polar residues" evidence="1">
    <location>
        <begin position="490"/>
        <end position="506"/>
    </location>
</feature>
<dbReference type="OMA" id="CADTCAL"/>
<protein>
    <submittedName>
        <fullName evidence="3">Putative sh3 domain-containing protein</fullName>
    </submittedName>
</protein>
<keyword evidence="2" id="KW-0812">Transmembrane</keyword>
<feature type="region of interest" description="Disordered" evidence="1">
    <location>
        <begin position="484"/>
        <end position="506"/>
    </location>
</feature>
<dbReference type="InterPro" id="IPR036028">
    <property type="entry name" value="SH3-like_dom_sf"/>
</dbReference>
<feature type="transmembrane region" description="Helical" evidence="2">
    <location>
        <begin position="240"/>
        <end position="263"/>
    </location>
</feature>
<reference evidence="3 4" key="1">
    <citation type="journal article" date="2014" name="BMC Genomics">
        <title>Adaptive genomic structural variation in the grape powdery mildew pathogen, Erysiphe necator.</title>
        <authorList>
            <person name="Jones L."/>
            <person name="Riaz S."/>
            <person name="Morales-Cruz A."/>
            <person name="Amrine K.C."/>
            <person name="McGuire B."/>
            <person name="Gubler W.D."/>
            <person name="Walker M.A."/>
            <person name="Cantu D."/>
        </authorList>
    </citation>
    <scope>NUCLEOTIDE SEQUENCE [LARGE SCALE GENOMIC DNA]</scope>
    <source>
        <strain evidence="4">c</strain>
    </source>
</reference>
<keyword evidence="4" id="KW-1185">Reference proteome</keyword>
<evidence type="ECO:0000256" key="1">
    <source>
        <dbReference type="SAM" id="MobiDB-lite"/>
    </source>
</evidence>
<keyword evidence="2" id="KW-0472">Membrane</keyword>
<accession>A0A0B1NZC4</accession>
<feature type="region of interest" description="Disordered" evidence="1">
    <location>
        <begin position="355"/>
        <end position="385"/>
    </location>
</feature>
<dbReference type="Gene3D" id="2.30.30.40">
    <property type="entry name" value="SH3 Domains"/>
    <property type="match status" value="1"/>
</dbReference>
<dbReference type="Proteomes" id="UP000030854">
    <property type="component" value="Unassembled WGS sequence"/>
</dbReference>
<comment type="caution">
    <text evidence="3">The sequence shown here is derived from an EMBL/GenBank/DDBJ whole genome shotgun (WGS) entry which is preliminary data.</text>
</comment>
<organism evidence="3 4">
    <name type="scientific">Uncinula necator</name>
    <name type="common">Grape powdery mildew</name>
    <dbReference type="NCBI Taxonomy" id="52586"/>
    <lineage>
        <taxon>Eukaryota</taxon>
        <taxon>Fungi</taxon>
        <taxon>Dikarya</taxon>
        <taxon>Ascomycota</taxon>
        <taxon>Pezizomycotina</taxon>
        <taxon>Leotiomycetes</taxon>
        <taxon>Erysiphales</taxon>
        <taxon>Erysiphaceae</taxon>
        <taxon>Erysiphe</taxon>
    </lineage>
</organism>
<evidence type="ECO:0000313" key="4">
    <source>
        <dbReference type="Proteomes" id="UP000030854"/>
    </source>
</evidence>
<keyword evidence="2" id="KW-1133">Transmembrane helix</keyword>
<gene>
    <name evidence="3" type="ORF">EV44_g5422</name>
</gene>
<evidence type="ECO:0000313" key="3">
    <source>
        <dbReference type="EMBL" id="KHJ30041.1"/>
    </source>
</evidence>
<dbReference type="SUPFAM" id="SSF50044">
    <property type="entry name" value="SH3-domain"/>
    <property type="match status" value="1"/>
</dbReference>
<evidence type="ECO:0000256" key="2">
    <source>
        <dbReference type="SAM" id="Phobius"/>
    </source>
</evidence>
<dbReference type="HOGENOM" id="CLU_022614_0_0_1"/>
<dbReference type="AlphaFoldDB" id="A0A0B1NZC4"/>
<feature type="compositionally biased region" description="Polar residues" evidence="1">
    <location>
        <begin position="355"/>
        <end position="368"/>
    </location>
</feature>
<sequence>MCSAFPDASISSTDSSVVKLYPFLESVTDAATFDEQLRIYISTSFIQTKYQQLLGCHGIDLTKTKDIYARFTTTVICNAVIQNSRDACGLSDVAARPVCAETCAQQAESESIITANPELCPQLNSNADEQIRADFTNCALPAKSLTSACVSGAANEPNNCGFGDSTAGLCQYCASGGINSTDTCCYNSDIKDRCANVVLPQITGFVTFTTTLPSQTGSPPKSTATGKSTGDNYSNLSSGAIAGIIIGSILGLSLFAGLFFLFITCLRKRREVADTSSFYQPSTSRFQCLPKTTNNRPSSMNFAPVATNQDGCEVLPGGRIARMSALEDHSNRMFKSDAGQSASVAGVSRKRNLLNSSSDESIRSNNHTKVLRPPPTGRRAGSLSSNSALAVDYSQSPNSGSIGGYSPNLASTDLQSEQLLSFKDYYSVDEIHPGDKVAVLWAYQPRATDEFALERGDMLKVAGIWDDGWATGVMINERACDWDSKHNTQRDSGVSETLHNSHESPPNINSEIKAFPLVCVCLPEHWKKTIDGDGSIEAGLGIPRYESVT</sequence>
<dbReference type="STRING" id="52586.A0A0B1NZC4"/>